<protein>
    <recommendedName>
        <fullName evidence="1">NYN domain-containing protein</fullName>
    </recommendedName>
</protein>
<dbReference type="CDD" id="cd10911">
    <property type="entry name" value="PIN_LabA"/>
    <property type="match status" value="1"/>
</dbReference>
<dbReference type="InParanoid" id="E8N4Z6"/>
<accession>E8N4Z6</accession>
<evidence type="ECO:0000313" key="3">
    <source>
        <dbReference type="Proteomes" id="UP000008922"/>
    </source>
</evidence>
<proteinExistence type="predicted"/>
<dbReference type="PANTHER" id="PTHR35458:SF8">
    <property type="entry name" value="SLR0650 PROTEIN"/>
    <property type="match status" value="1"/>
</dbReference>
<dbReference type="eggNOG" id="COG1432">
    <property type="taxonomic scope" value="Bacteria"/>
</dbReference>
<dbReference type="STRING" id="926569.ANT_14820"/>
<name>E8N4Z6_ANATU</name>
<reference evidence="2 3" key="1">
    <citation type="submission" date="2010-12" db="EMBL/GenBank/DDBJ databases">
        <title>Whole genome sequence of Anaerolinea thermophila UNI-1.</title>
        <authorList>
            <person name="Narita-Yamada S."/>
            <person name="Kishi E."/>
            <person name="Watanabe Y."/>
            <person name="Takasaki K."/>
            <person name="Ankai A."/>
            <person name="Oguchi A."/>
            <person name="Fukui S."/>
            <person name="Takahashi M."/>
            <person name="Yashiro I."/>
            <person name="Hosoyama A."/>
            <person name="Sekiguchi Y."/>
            <person name="Hanada S."/>
            <person name="Fujita N."/>
        </authorList>
    </citation>
    <scope>NUCLEOTIDE SEQUENCE [LARGE SCALE GENOMIC DNA]</scope>
    <source>
        <strain evidence="3">DSM 14523 / JCM 11388 / NBRC 100420 / UNI-1</strain>
    </source>
</reference>
<dbReference type="PANTHER" id="PTHR35458">
    <property type="entry name" value="SLR0755 PROTEIN"/>
    <property type="match status" value="1"/>
</dbReference>
<dbReference type="Pfam" id="PF01936">
    <property type="entry name" value="NYN"/>
    <property type="match status" value="1"/>
</dbReference>
<gene>
    <name evidence="2" type="ordered locus">ANT_14820</name>
</gene>
<dbReference type="EMBL" id="AP012029">
    <property type="protein sequence ID" value="BAJ63510.1"/>
    <property type="molecule type" value="Genomic_DNA"/>
</dbReference>
<dbReference type="InterPro" id="IPR047140">
    <property type="entry name" value="LabA"/>
</dbReference>
<dbReference type="Gene3D" id="3.40.50.1010">
    <property type="entry name" value="5'-nuclease"/>
    <property type="match status" value="1"/>
</dbReference>
<feature type="domain" description="NYN" evidence="1">
    <location>
        <begin position="34"/>
        <end position="187"/>
    </location>
</feature>
<dbReference type="KEGG" id="atm:ANT_14820"/>
<dbReference type="RefSeq" id="WP_013559892.1">
    <property type="nucleotide sequence ID" value="NC_014960.1"/>
</dbReference>
<sequence length="302" mass="34060">MAFIKDVAIQINCKFLDNCKGKISCRESVLNSKGVFVDVANIYLNGGQRMQYDVLREFACRDHAEAIRLNAYVTYDVERAEDDEEYRKGAQNFHGALRDLGYKVIVKDIHWYTDVNGIRVAKANADLDMAVDALTQSDYLDRVLIASGDGDFVQVVRALQNKGCRVEVVGLDNVSNRLKAEADFFISGYLIPDLIPVDYGGKYETPPAWGELGSRVRGWCYWHSDQGFGFFRFLKEISPNLWITDTRNPDSPYGTVFFHDSALPSTINPANLPNRNMIFEFELAKSEKGAGVQAIEIELTTR</sequence>
<dbReference type="InterPro" id="IPR021139">
    <property type="entry name" value="NYN"/>
</dbReference>
<dbReference type="GO" id="GO:0004540">
    <property type="term" value="F:RNA nuclease activity"/>
    <property type="evidence" value="ECO:0007669"/>
    <property type="project" value="InterPro"/>
</dbReference>
<evidence type="ECO:0000313" key="2">
    <source>
        <dbReference type="EMBL" id="BAJ63510.1"/>
    </source>
</evidence>
<dbReference type="HOGENOM" id="CLU_065313_0_0_0"/>
<evidence type="ECO:0000259" key="1">
    <source>
        <dbReference type="Pfam" id="PF01936"/>
    </source>
</evidence>
<dbReference type="AlphaFoldDB" id="E8N4Z6"/>
<organism evidence="2 3">
    <name type="scientific">Anaerolinea thermophila (strain DSM 14523 / JCM 11388 / NBRC 100420 / UNI-1)</name>
    <dbReference type="NCBI Taxonomy" id="926569"/>
    <lineage>
        <taxon>Bacteria</taxon>
        <taxon>Bacillati</taxon>
        <taxon>Chloroflexota</taxon>
        <taxon>Anaerolineae</taxon>
        <taxon>Anaerolineales</taxon>
        <taxon>Anaerolineaceae</taxon>
        <taxon>Anaerolinea</taxon>
    </lineage>
</organism>
<keyword evidence="3" id="KW-1185">Reference proteome</keyword>
<dbReference type="Proteomes" id="UP000008922">
    <property type="component" value="Chromosome"/>
</dbReference>